<evidence type="ECO:0000256" key="2">
    <source>
        <dbReference type="ARBA" id="ARBA00022642"/>
    </source>
</evidence>
<dbReference type="GO" id="GO:0047280">
    <property type="term" value="F:nicotinamide phosphoribosyltransferase activity"/>
    <property type="evidence" value="ECO:0007669"/>
    <property type="project" value="UniProtKB-EC"/>
</dbReference>
<dbReference type="NCBIfam" id="NF006629">
    <property type="entry name" value="PRK09198.1"/>
    <property type="match status" value="1"/>
</dbReference>
<dbReference type="Pfam" id="PF04095">
    <property type="entry name" value="NAPRTase"/>
    <property type="match status" value="1"/>
</dbReference>
<dbReference type="InterPro" id="IPR013785">
    <property type="entry name" value="Aldolase_TIM"/>
</dbReference>
<evidence type="ECO:0000256" key="5">
    <source>
        <dbReference type="ARBA" id="ARBA00035007"/>
    </source>
</evidence>
<dbReference type="EC" id="2.4.2.12" evidence="6"/>
<dbReference type="GO" id="GO:0009435">
    <property type="term" value="P:NAD+ biosynthetic process"/>
    <property type="evidence" value="ECO:0007669"/>
    <property type="project" value="InterPro"/>
</dbReference>
<evidence type="ECO:0000256" key="4">
    <source>
        <dbReference type="ARBA" id="ARBA00022679"/>
    </source>
</evidence>
<keyword evidence="3 11" id="KW-0328">Glycosyltransferase</keyword>
<evidence type="ECO:0000256" key="3">
    <source>
        <dbReference type="ARBA" id="ARBA00022676"/>
    </source>
</evidence>
<protein>
    <recommendedName>
        <fullName evidence="7">Nicotinamide phosphoribosyltransferase</fullName>
        <ecNumber evidence="6">2.4.2.12</ecNumber>
    </recommendedName>
</protein>
<dbReference type="Gene3D" id="3.20.20.70">
    <property type="entry name" value="Aldolase class I"/>
    <property type="match status" value="1"/>
</dbReference>
<comment type="catalytic activity">
    <reaction evidence="8">
        <text>beta-nicotinamide D-ribonucleotide + diphosphate = 5-phospho-alpha-D-ribose 1-diphosphate + nicotinamide + H(+)</text>
        <dbReference type="Rhea" id="RHEA:16149"/>
        <dbReference type="ChEBI" id="CHEBI:14649"/>
        <dbReference type="ChEBI" id="CHEBI:15378"/>
        <dbReference type="ChEBI" id="CHEBI:17154"/>
        <dbReference type="ChEBI" id="CHEBI:33019"/>
        <dbReference type="ChEBI" id="CHEBI:58017"/>
        <dbReference type="EC" id="2.4.2.12"/>
    </reaction>
    <physiologicalReaction direction="right-to-left" evidence="8">
        <dbReference type="Rhea" id="RHEA:16151"/>
    </physiologicalReaction>
</comment>
<comment type="caution">
    <text evidence="11">The sequence shown here is derived from an EMBL/GenBank/DDBJ whole genome shotgun (WGS) entry which is preliminary data.</text>
</comment>
<sequence length="472" mass="52869">MSERSFWRNFILNIDANKHTNFAQYPDGMEYLSGYLEARGGPYPVSLFVGLQAFLIEYLSRRITTKDVQQAEAFMGHGLGVRFNRDGWQGIVNEHDGYLPIEIEAVPEGTVLPIGNVLLQVVNTDPKYAWLTTYIETALLRAVWYPTTVGTLSWLLKQALREAFERTSDHCELLRLYLEDFGFRGVSSFESAALGGMAHLVNFDQTNTIAGAIAATQYYNAAMPNAASWLQEHSVTTAWGREHESDSFRKILAYTGDNSAGLLADTYNHENAVSNIIGKELHDEIVTFPGLVTVRCDSGDVITVPADTVERLMENFGYDINSKGFRVLPPNLRVVQGDGLVLDTHTALYAELERRGLAADNVICGMGGGLLQQVNRDTMRFGFKANAVCIQGSWRDVSKSPTGDTVKKSKPGRLALEYRDGQYRTVPRDSIPPEQNLLQPVFRDGKVLRLQHFQEVIERSERPTPRHYYMGT</sequence>
<dbReference type="AlphaFoldDB" id="A0AAJ3NM44"/>
<organism evidence="11 12">
    <name type="scientific">Mycobacterium saskatchewanense</name>
    <dbReference type="NCBI Taxonomy" id="220927"/>
    <lineage>
        <taxon>Bacteria</taxon>
        <taxon>Bacillati</taxon>
        <taxon>Actinomycetota</taxon>
        <taxon>Actinomycetes</taxon>
        <taxon>Mycobacteriales</taxon>
        <taxon>Mycobacteriaceae</taxon>
        <taxon>Mycobacterium</taxon>
        <taxon>Mycobacterium simiae complex</taxon>
    </lineage>
</organism>
<dbReference type="PANTHER" id="PTHR43816">
    <property type="entry name" value="NICOTINAMIDE PHOSPHORIBOSYLTRANSFERASE"/>
    <property type="match status" value="1"/>
</dbReference>
<dbReference type="SUPFAM" id="SSF51690">
    <property type="entry name" value="Nicotinate/Quinolinate PRTase C-terminal domain-like"/>
    <property type="match status" value="1"/>
</dbReference>
<dbReference type="Pfam" id="PF18127">
    <property type="entry name" value="NAMPT_N"/>
    <property type="match status" value="1"/>
</dbReference>
<feature type="domain" description="Nicotinamide phosphoribosyltransferase N-terminal" evidence="10">
    <location>
        <begin position="9"/>
        <end position="103"/>
    </location>
</feature>
<dbReference type="InterPro" id="IPR036068">
    <property type="entry name" value="Nicotinate_pribotase-like_C"/>
</dbReference>
<evidence type="ECO:0000256" key="7">
    <source>
        <dbReference type="ARBA" id="ARBA00035036"/>
    </source>
</evidence>
<dbReference type="InterPro" id="IPR041525">
    <property type="entry name" value="N/Namide_PRibTrfase"/>
</dbReference>
<name>A0AAJ3NM44_9MYCO</name>
<feature type="domain" description="Nicotinate/nicotinamide phosphoribosyltransferase" evidence="9">
    <location>
        <begin position="178"/>
        <end position="418"/>
    </location>
</feature>
<comment type="pathway">
    <text evidence="5">Cofactor biosynthesis; NAD(+) biosynthesis; nicotinamide D-ribonucleotide from 5-phospho-alpha-D-ribose 1-diphosphate and nicotinamide: step 1/1.</text>
</comment>
<evidence type="ECO:0000256" key="8">
    <source>
        <dbReference type="ARBA" id="ARBA00047835"/>
    </source>
</evidence>
<evidence type="ECO:0000256" key="1">
    <source>
        <dbReference type="ARBA" id="ARBA00010897"/>
    </source>
</evidence>
<keyword evidence="4" id="KW-0808">Transferase</keyword>
<comment type="similarity">
    <text evidence="1">Belongs to the NAPRTase family.</text>
</comment>
<dbReference type="PIRSF" id="PIRSF005943">
    <property type="entry name" value="NMPRT"/>
    <property type="match status" value="1"/>
</dbReference>
<dbReference type="Proteomes" id="UP000193387">
    <property type="component" value="Unassembled WGS sequence"/>
</dbReference>
<evidence type="ECO:0000259" key="9">
    <source>
        <dbReference type="Pfam" id="PF04095"/>
    </source>
</evidence>
<evidence type="ECO:0000259" key="10">
    <source>
        <dbReference type="Pfam" id="PF18127"/>
    </source>
</evidence>
<dbReference type="PANTHER" id="PTHR43816:SF1">
    <property type="entry name" value="NICOTINAMIDE PHOSPHORIBOSYLTRANSFERASE"/>
    <property type="match status" value="1"/>
</dbReference>
<keyword evidence="2" id="KW-0662">Pyridine nucleotide biosynthesis</keyword>
<gene>
    <name evidence="11" type="ORF">AWC23_20090</name>
</gene>
<evidence type="ECO:0000256" key="6">
    <source>
        <dbReference type="ARBA" id="ARBA00035024"/>
    </source>
</evidence>
<dbReference type="InterPro" id="IPR041529">
    <property type="entry name" value="DUF5598"/>
</dbReference>
<dbReference type="InterPro" id="IPR016471">
    <property type="entry name" value="Nicotinamide_PRibTrfase"/>
</dbReference>
<evidence type="ECO:0000313" key="11">
    <source>
        <dbReference type="EMBL" id="ORW69054.1"/>
    </source>
</evidence>
<dbReference type="EMBL" id="LQPR01000049">
    <property type="protein sequence ID" value="ORW69054.1"/>
    <property type="molecule type" value="Genomic_DNA"/>
</dbReference>
<keyword evidence="12" id="KW-1185">Reference proteome</keyword>
<proteinExistence type="inferred from homology"/>
<reference evidence="11 12" key="1">
    <citation type="submission" date="2016-01" db="EMBL/GenBank/DDBJ databases">
        <title>The new phylogeny of the genus Mycobacterium.</title>
        <authorList>
            <person name="Tarcisio F."/>
            <person name="Conor M."/>
            <person name="Antonella G."/>
            <person name="Elisabetta G."/>
            <person name="Giulia F.S."/>
            <person name="Sara T."/>
            <person name="Anna F."/>
            <person name="Clotilde B."/>
            <person name="Roberto B."/>
            <person name="Veronica D.S."/>
            <person name="Fabio R."/>
            <person name="Monica P."/>
            <person name="Olivier J."/>
            <person name="Enrico T."/>
            <person name="Nicola S."/>
        </authorList>
    </citation>
    <scope>NUCLEOTIDE SEQUENCE [LARGE SCALE GENOMIC DNA]</scope>
    <source>
        <strain evidence="11 12">DSM 44616</strain>
    </source>
</reference>
<evidence type="ECO:0000313" key="12">
    <source>
        <dbReference type="Proteomes" id="UP000193387"/>
    </source>
</evidence>
<accession>A0AAJ3NM44</accession>